<evidence type="ECO:0000256" key="11">
    <source>
        <dbReference type="ARBA" id="ARBA00023180"/>
    </source>
</evidence>
<evidence type="ECO:0000313" key="16">
    <source>
        <dbReference type="Proteomes" id="UP000186698"/>
    </source>
</evidence>
<keyword evidence="16" id="KW-1185">Reference proteome</keyword>
<dbReference type="Proteomes" id="UP000186698">
    <property type="component" value="Chromosome 3L"/>
</dbReference>
<dbReference type="InterPro" id="IPR015919">
    <property type="entry name" value="Cadherin-like_sf"/>
</dbReference>
<keyword evidence="11" id="KW-0325">Glycoprotein</keyword>
<dbReference type="InterPro" id="IPR020894">
    <property type="entry name" value="Cadherin_CS"/>
</dbReference>
<evidence type="ECO:0000256" key="4">
    <source>
        <dbReference type="ARBA" id="ARBA00022692"/>
    </source>
</evidence>
<evidence type="ECO:0000256" key="3">
    <source>
        <dbReference type="ARBA" id="ARBA00022475"/>
    </source>
</evidence>
<keyword evidence="7 12" id="KW-0106">Calcium</keyword>
<feature type="transmembrane region" description="Helical" evidence="14">
    <location>
        <begin position="1491"/>
        <end position="1514"/>
    </location>
</feature>
<evidence type="ECO:0000256" key="12">
    <source>
        <dbReference type="PROSITE-ProRule" id="PRU00043"/>
    </source>
</evidence>
<dbReference type="FunFam" id="2.60.40.60:FF:000018">
    <property type="entry name" value="Protocadherin gamma c3"/>
    <property type="match status" value="1"/>
</dbReference>
<dbReference type="Pfam" id="PF15974">
    <property type="entry name" value="Cadherin_tail"/>
    <property type="match status" value="1"/>
</dbReference>
<name>A0A8J0UHL0_XENLA</name>
<evidence type="ECO:0000256" key="10">
    <source>
        <dbReference type="ARBA" id="ARBA00023136"/>
    </source>
</evidence>
<evidence type="ECO:0000256" key="8">
    <source>
        <dbReference type="ARBA" id="ARBA00022889"/>
    </source>
</evidence>
<organism evidence="16 17">
    <name type="scientific">Xenopus laevis</name>
    <name type="common">African clawed frog</name>
    <dbReference type="NCBI Taxonomy" id="8355"/>
    <lineage>
        <taxon>Eukaryota</taxon>
        <taxon>Metazoa</taxon>
        <taxon>Chordata</taxon>
        <taxon>Craniata</taxon>
        <taxon>Vertebrata</taxon>
        <taxon>Euteleostomi</taxon>
        <taxon>Amphibia</taxon>
        <taxon>Batrachia</taxon>
        <taxon>Anura</taxon>
        <taxon>Pipoidea</taxon>
        <taxon>Pipidae</taxon>
        <taxon>Xenopodinae</taxon>
        <taxon>Xenopus</taxon>
        <taxon>Xenopus</taxon>
    </lineage>
</organism>
<dbReference type="FunFam" id="2.60.40.60:FF:000007">
    <property type="entry name" value="Protocadherin alpha 2"/>
    <property type="match status" value="1"/>
</dbReference>
<protein>
    <submittedName>
        <fullName evidence="17">Protocadherin alpha-C2</fullName>
    </submittedName>
</protein>
<dbReference type="OrthoDB" id="6252479at2759"/>
<dbReference type="KEGG" id="xla:108710863"/>
<dbReference type="CTD" id="108710863"/>
<keyword evidence="9 14" id="KW-1133">Transmembrane helix</keyword>
<evidence type="ECO:0000256" key="2">
    <source>
        <dbReference type="ARBA" id="ARBA00004251"/>
    </source>
</evidence>
<feature type="region of interest" description="Disordered" evidence="13">
    <location>
        <begin position="1741"/>
        <end position="1788"/>
    </location>
</feature>
<dbReference type="Gene3D" id="2.60.40.60">
    <property type="entry name" value="Cadherins"/>
    <property type="match status" value="12"/>
</dbReference>
<dbReference type="GO" id="GO:0007155">
    <property type="term" value="P:cell adhesion"/>
    <property type="evidence" value="ECO:0000318"/>
    <property type="project" value="GO_Central"/>
</dbReference>
<feature type="domain" description="Cadherin" evidence="15">
    <location>
        <begin position="1161"/>
        <end position="1256"/>
    </location>
</feature>
<keyword evidence="8" id="KW-0130">Cell adhesion</keyword>
<dbReference type="GO" id="GO:0007156">
    <property type="term" value="P:homophilic cell adhesion via plasma membrane adhesion molecules"/>
    <property type="evidence" value="ECO:0007669"/>
    <property type="project" value="InterPro"/>
</dbReference>
<evidence type="ECO:0000256" key="9">
    <source>
        <dbReference type="ARBA" id="ARBA00022989"/>
    </source>
</evidence>
<evidence type="ECO:0000256" key="5">
    <source>
        <dbReference type="ARBA" id="ARBA00022729"/>
    </source>
</evidence>
<feature type="domain" description="Cadherin" evidence="15">
    <location>
        <begin position="936"/>
        <end position="1044"/>
    </location>
</feature>
<feature type="domain" description="Cadherin" evidence="15">
    <location>
        <begin position="315"/>
        <end position="419"/>
    </location>
</feature>
<keyword evidence="10 14" id="KW-0472">Membrane</keyword>
<sequence length="1788" mass="197592">MEELEKGTAVGNLAHDLQMDPRSLFNRKFQINFDTKTQYFDINTKTGILFIRNKIDRDELCGSSMTCEIKLGIVLDIPLEVFQIEIQVLDMNDNSPVFPKDKTILKIVESSVPDAEFPLEAAYDPDVGSNSLCSYELSPSAFFSIESPFEYKSKSLVLVLNQALDREEQSFHLLTLTAADCGTPKRSGTTQITIFVQDANDNAPTFSHPIYRVSIPENYAVGSLIVVLKATDLDEGENGMIEYSFSSIAPLNIRQLFKIENNSGKVRLKGLLDYEDKKHYEIHVQAKDTAQLPMTGHCKVIIVVTDVNDNAPEIRISSLTGTVKEDSNPGFVIALFTVTDKDSGSNGKVRCQIPGNLPFYLDSKFSNYYSLVLKHNLDRELVAEYNVPISATDDGKPALSATAYIHFSVDDINDNPPLFTEELYFFSIAENILPGSLIFQVSASDEDSGKNAQIHYALLQSYVEGKSVSHFISINPDSGNLFSLNSFDYEKTQMVQFQVEAKDHGLPSLSNTANITVFIQDQNDNSPEVLPPLPISEMVWRSMKVGHLVTKLRAIDADSGYNAWLTYEVDPTSNTTLFSIDSYSGEIRIARSIKETEETMHKLLILVKDHGQPPKSTLTTIVINIVDTSEKKANDYIMVVKSEHQTTGPSEHLIIAIAVILSTLVFIVIFYKGFQIYMVFKDMDRQHRTEDFEYVRNDWTLFHHQKCSSGITPLYFTSHRDNNTTLTLHRASFNSSDRRIAEQLVLDNKDQGETSRDFEGTTYTVMTELNGRESTVLGKEWLRGWTSVLGKVDEIKNYGEVKSATMARTRRGCTVVPTLRLLLILLGFASGQLRYSVREELSHGAFVGNVVKDLGLDLRLLPSRGFRIASGNSKQYFDVNIGNGVLFVNRTIDRETLCDPGPPCVINLEVVVGNPVEVHNIEVEILDINDNAPKFPRNEYYLEISESAVPGARFPIESAQDPDLGTNSIQTYKLSDNEYFSLDLKTFNGNSKLIEIVLQKPLDREQKSLHRLVLTAVDGGSPAKSATAQVSVRVMDTNDNTPYFDKSTYKASLPENSLAGTLVIKLNAIDPDEGTNGQVTYSFSSYTPQKVKQLFTLDPQKGEIRMNGEVDYEKASEYDIYVQATDKGSVPMAGHCKVLVEVVDVNDNAPEIVVTSNYSPVAENAQDQTVVALMSVTDQDSGMNKQVSLTIQPNIPFKLTSFKNTYKLVTDGKLDREKSPSYNITVTATDSGIPPLSTQKTLYVEVSDVNDNPPTFEESSYSIYITENNAPGVSLISVKATDPDSNENSFVSYSLLRGDIEGLPVSSYVSIKSDNGTIYAVHSFDYEKVREFHFVVQAQDAGNPPLSSSATVNIFVIDQNDHAPTILYPSATNGSTEMIPRTANVGYLVAKVIAIDLDSGQNAWLFYNLSQAADSKLFQVELHTGEIRTTRKVIDDSITNYNITVLVRDNGQPPLSSSATISVVVVDRVSKTPPDTQRHVQNATNLSEITIYLIVALCSISFVFLLTIIVLIIIKCYKCSEPGGCCAGACGYSQPNPADIYKQANNNIETRLPPGLKVQPHFIEVRGNGSLTKTYCYKACLTAGSGSDTFMFYNTGAGPIVPATQAVVADRHVTAQNRHSVQNLIILKSETTTPVEPKQPHPDWRYSASLRAAMQGAVHMEGAAVLHRGVGGLEQQWPTVSSATTEPEGGEVSPPVGAGVNCNSWTFKYGPGNPKQPVPQIPPDFPENFIIPGSPAIISIRQDQPSAPGHKSNFITFGKKEETKKKKKKKRGNKNQDKGNNAADNNDQ</sequence>
<keyword evidence="5" id="KW-0732">Signal</keyword>
<dbReference type="GO" id="GO:0005886">
    <property type="term" value="C:plasma membrane"/>
    <property type="evidence" value="ECO:0000318"/>
    <property type="project" value="GO_Central"/>
</dbReference>
<keyword evidence="6" id="KW-0677">Repeat</keyword>
<accession>A0A8J0UHL0</accession>
<feature type="transmembrane region" description="Helical" evidence="14">
    <location>
        <begin position="653"/>
        <end position="671"/>
    </location>
</feature>
<feature type="transmembrane region" description="Helical" evidence="14">
    <location>
        <begin position="812"/>
        <end position="833"/>
    </location>
</feature>
<feature type="domain" description="Cadherin" evidence="15">
    <location>
        <begin position="531"/>
        <end position="636"/>
    </location>
</feature>
<evidence type="ECO:0000256" key="13">
    <source>
        <dbReference type="SAM" id="MobiDB-lite"/>
    </source>
</evidence>
<evidence type="ECO:0000256" key="6">
    <source>
        <dbReference type="ARBA" id="ARBA00022737"/>
    </source>
</evidence>
<dbReference type="FunFam" id="2.60.40.60:FF:000004">
    <property type="entry name" value="Protocadherin 1 gamma 2"/>
    <property type="match status" value="2"/>
</dbReference>
<keyword evidence="3" id="KW-1003">Cell membrane</keyword>
<dbReference type="PRINTS" id="PR00205">
    <property type="entry name" value="CADHERIN"/>
</dbReference>
<keyword evidence="4 14" id="KW-0812">Transmembrane</keyword>
<gene>
    <name evidence="17" type="primary">pcdhac2.L</name>
</gene>
<dbReference type="FunFam" id="2.60.40.60:FF:000002">
    <property type="entry name" value="Protocadherin alpha 2"/>
    <property type="match status" value="2"/>
</dbReference>
<feature type="domain" description="Cadherin" evidence="15">
    <location>
        <begin position="1379"/>
        <end position="1476"/>
    </location>
</feature>
<dbReference type="PROSITE" id="PS50268">
    <property type="entry name" value="CADHERIN_2"/>
    <property type="match status" value="12"/>
</dbReference>
<dbReference type="PANTHER" id="PTHR24028:SF119">
    <property type="entry name" value="PROTOCADHERIN ALPHA-C2"/>
    <property type="match status" value="1"/>
</dbReference>
<evidence type="ECO:0000313" key="17">
    <source>
        <dbReference type="RefSeq" id="XP_018107541.2"/>
    </source>
</evidence>
<feature type="domain" description="Cadherin" evidence="15">
    <location>
        <begin position="829"/>
        <end position="935"/>
    </location>
</feature>
<dbReference type="GO" id="GO:0005509">
    <property type="term" value="F:calcium ion binding"/>
    <property type="evidence" value="ECO:0007669"/>
    <property type="project" value="UniProtKB-UniRule"/>
</dbReference>
<dbReference type="PANTHER" id="PTHR24028">
    <property type="entry name" value="CADHERIN-87A"/>
    <property type="match status" value="1"/>
</dbReference>
<dbReference type="InterPro" id="IPR013164">
    <property type="entry name" value="Cadherin_N"/>
</dbReference>
<dbReference type="RefSeq" id="XP_018107541.2">
    <property type="nucleotide sequence ID" value="XM_018252052.2"/>
</dbReference>
<dbReference type="Pfam" id="PF16492">
    <property type="entry name" value="Cadherin_C_2"/>
    <property type="match status" value="1"/>
</dbReference>
<dbReference type="InterPro" id="IPR050174">
    <property type="entry name" value="Protocadherin/Cadherin-CA"/>
</dbReference>
<dbReference type="FunFam" id="2.60.40.60:FF:000006">
    <property type="entry name" value="Protocadherin alpha 2"/>
    <property type="match status" value="2"/>
</dbReference>
<dbReference type="GO" id="GO:0050839">
    <property type="term" value="F:cell adhesion molecule binding"/>
    <property type="evidence" value="ECO:0000318"/>
    <property type="project" value="GO_Central"/>
</dbReference>
<dbReference type="CDD" id="cd11304">
    <property type="entry name" value="Cadherin_repeat"/>
    <property type="match status" value="12"/>
</dbReference>
<proteinExistence type="predicted"/>
<evidence type="ECO:0000256" key="7">
    <source>
        <dbReference type="ARBA" id="ARBA00022837"/>
    </source>
</evidence>
<evidence type="ECO:0000259" key="15">
    <source>
        <dbReference type="PROSITE" id="PS50268"/>
    </source>
</evidence>
<dbReference type="FunFam" id="2.60.40.60:FF:000129">
    <property type="entry name" value="protocadherin alpha-C2 isoform X1"/>
    <property type="match status" value="2"/>
</dbReference>
<dbReference type="SMART" id="SM00112">
    <property type="entry name" value="CA"/>
    <property type="match status" value="12"/>
</dbReference>
<evidence type="ECO:0000256" key="1">
    <source>
        <dbReference type="ARBA" id="ARBA00003436"/>
    </source>
</evidence>
<dbReference type="Pfam" id="PF08266">
    <property type="entry name" value="Cadherin_2"/>
    <property type="match status" value="2"/>
</dbReference>
<dbReference type="InterPro" id="IPR031904">
    <property type="entry name" value="Cadherin_CBD"/>
</dbReference>
<feature type="domain" description="Cadherin" evidence="15">
    <location>
        <begin position="28"/>
        <end position="98"/>
    </location>
</feature>
<comment type="function">
    <text evidence="1">Potential calcium-dependent cell-adhesion protein. May be involved in the establishment and maintenance of specific neuronal connections in the brain.</text>
</comment>
<reference evidence="17" key="1">
    <citation type="submission" date="2025-08" db="UniProtKB">
        <authorList>
            <consortium name="RefSeq"/>
        </authorList>
    </citation>
    <scope>IDENTIFICATION</scope>
    <source>
        <strain evidence="17">J_2021</strain>
        <tissue evidence="17">Erythrocytes</tissue>
    </source>
</reference>
<evidence type="ECO:0000256" key="14">
    <source>
        <dbReference type="SAM" id="Phobius"/>
    </source>
</evidence>
<comment type="subcellular location">
    <subcellularLocation>
        <location evidence="2">Cell membrane</location>
        <topology evidence="2">Single-pass type I membrane protein</topology>
    </subcellularLocation>
</comment>
<dbReference type="PROSITE" id="PS00232">
    <property type="entry name" value="CADHERIN_1"/>
    <property type="match status" value="5"/>
</dbReference>
<feature type="domain" description="Cadherin" evidence="15">
    <location>
        <begin position="207"/>
        <end position="314"/>
    </location>
</feature>
<feature type="domain" description="Cadherin" evidence="15">
    <location>
        <begin position="1257"/>
        <end position="1366"/>
    </location>
</feature>
<feature type="domain" description="Cadherin" evidence="15">
    <location>
        <begin position="420"/>
        <end position="529"/>
    </location>
</feature>
<feature type="domain" description="Cadherin" evidence="15">
    <location>
        <begin position="99"/>
        <end position="206"/>
    </location>
</feature>
<dbReference type="GeneID" id="108710863"/>
<feature type="domain" description="Cadherin" evidence="15">
    <location>
        <begin position="1045"/>
        <end position="1152"/>
    </location>
</feature>
<dbReference type="Pfam" id="PF00028">
    <property type="entry name" value="Cadherin"/>
    <property type="match status" value="10"/>
</dbReference>
<dbReference type="InterPro" id="IPR002126">
    <property type="entry name" value="Cadherin-like_dom"/>
</dbReference>
<dbReference type="FunFam" id="2.60.40.60:FF:000001">
    <property type="entry name" value="Protocadherin alpha 2"/>
    <property type="match status" value="2"/>
</dbReference>
<dbReference type="SUPFAM" id="SSF49313">
    <property type="entry name" value="Cadherin-like"/>
    <property type="match status" value="11"/>
</dbReference>
<dbReference type="InterPro" id="IPR032455">
    <property type="entry name" value="Cadherin_C"/>
</dbReference>